<dbReference type="FunFam" id="1.10.8.270:FF:000026">
    <property type="entry name" value="TBC (Tre-2/Bub2/Cdc16) domain family"/>
    <property type="match status" value="1"/>
</dbReference>
<dbReference type="GO" id="GO:0032880">
    <property type="term" value="P:regulation of protein localization"/>
    <property type="evidence" value="ECO:0007669"/>
    <property type="project" value="EnsemblFungi"/>
</dbReference>
<dbReference type="PANTHER" id="PTHR47219:SF9">
    <property type="entry name" value="GTPASE ACTIVATING PROTEIN AND CENTROSOME-ASSOCIATED, ISOFORM B"/>
    <property type="match status" value="1"/>
</dbReference>
<dbReference type="GO" id="GO:0006897">
    <property type="term" value="P:endocytosis"/>
    <property type="evidence" value="ECO:0007669"/>
    <property type="project" value="EnsemblFungi"/>
</dbReference>
<evidence type="ECO:0000256" key="1">
    <source>
        <dbReference type="SAM" id="MobiDB-lite"/>
    </source>
</evidence>
<dbReference type="GO" id="GO:0070649">
    <property type="term" value="P:formin-nucleated actin cable assembly"/>
    <property type="evidence" value="ECO:0007669"/>
    <property type="project" value="EnsemblFungi"/>
</dbReference>
<dbReference type="GO" id="GO:0005934">
    <property type="term" value="C:cellular bud tip"/>
    <property type="evidence" value="ECO:0007669"/>
    <property type="project" value="EnsemblFungi"/>
</dbReference>
<dbReference type="OrthoDB" id="294251at2759"/>
<dbReference type="GO" id="GO:0031267">
    <property type="term" value="F:small GTPase binding"/>
    <property type="evidence" value="ECO:0007669"/>
    <property type="project" value="TreeGrafter"/>
</dbReference>
<dbReference type="EMBL" id="HE612871">
    <property type="protein sequence ID" value="CCE66282.1"/>
    <property type="molecule type" value="Genomic_DNA"/>
</dbReference>
<dbReference type="Gene3D" id="1.10.472.80">
    <property type="entry name" value="Ypt/Rab-GAP domain of gyp1p, domain 3"/>
    <property type="match status" value="1"/>
</dbReference>
<dbReference type="KEGG" id="tpf:TPHA_0P01240"/>
<dbReference type="HOGENOM" id="CLU_005350_12_2_1"/>
<dbReference type="GO" id="GO:0000131">
    <property type="term" value="C:incipient cellular bud site"/>
    <property type="evidence" value="ECO:0007669"/>
    <property type="project" value="EnsemblFungi"/>
</dbReference>
<dbReference type="Gene3D" id="1.10.8.270">
    <property type="entry name" value="putative rabgap domain of human tbc1 domain family member 14 like domains"/>
    <property type="match status" value="1"/>
</dbReference>
<dbReference type="RefSeq" id="XP_003688716.1">
    <property type="nucleotide sequence ID" value="XM_003688668.1"/>
</dbReference>
<evidence type="ECO:0000313" key="4">
    <source>
        <dbReference type="Proteomes" id="UP000005666"/>
    </source>
</evidence>
<dbReference type="InterPro" id="IPR035969">
    <property type="entry name" value="Rab-GAP_TBC_sf"/>
</dbReference>
<organism evidence="3 4">
    <name type="scientific">Tetrapisispora phaffii (strain ATCC 24235 / CBS 4417 / NBRC 1672 / NRRL Y-8282 / UCD 70-5)</name>
    <name type="common">Yeast</name>
    <name type="synonym">Fabospora phaffii</name>
    <dbReference type="NCBI Taxonomy" id="1071381"/>
    <lineage>
        <taxon>Eukaryota</taxon>
        <taxon>Fungi</taxon>
        <taxon>Dikarya</taxon>
        <taxon>Ascomycota</taxon>
        <taxon>Saccharomycotina</taxon>
        <taxon>Saccharomycetes</taxon>
        <taxon>Saccharomycetales</taxon>
        <taxon>Saccharomycetaceae</taxon>
        <taxon>Tetrapisispora</taxon>
    </lineage>
</organism>
<dbReference type="eggNOG" id="KOG2058">
    <property type="taxonomic scope" value="Eukaryota"/>
</dbReference>
<dbReference type="GO" id="GO:0043332">
    <property type="term" value="C:mating projection tip"/>
    <property type="evidence" value="ECO:0007669"/>
    <property type="project" value="EnsemblFungi"/>
</dbReference>
<accession>G8C2A4</accession>
<dbReference type="GO" id="GO:0005886">
    <property type="term" value="C:plasma membrane"/>
    <property type="evidence" value="ECO:0007669"/>
    <property type="project" value="EnsemblFungi"/>
</dbReference>
<reference evidence="3 4" key="1">
    <citation type="journal article" date="2011" name="Proc. Natl. Acad. Sci. U.S.A.">
        <title>Evolutionary erosion of yeast sex chromosomes by mating-type switching accidents.</title>
        <authorList>
            <person name="Gordon J.L."/>
            <person name="Armisen D."/>
            <person name="Proux-Wera E."/>
            <person name="Oheigeartaigh S.S."/>
            <person name="Byrne K.P."/>
            <person name="Wolfe K.H."/>
        </authorList>
    </citation>
    <scope>NUCLEOTIDE SEQUENCE [LARGE SCALE GENOMIC DNA]</scope>
    <source>
        <strain evidence="4">ATCC 24235 / CBS 4417 / NBRC 1672 / NRRL Y-8282 / UCD 70-5</strain>
    </source>
</reference>
<dbReference type="GeneID" id="11530832"/>
<keyword evidence="4" id="KW-1185">Reference proteome</keyword>
<evidence type="ECO:0000259" key="2">
    <source>
        <dbReference type="PROSITE" id="PS50086"/>
    </source>
</evidence>
<dbReference type="InterPro" id="IPR000195">
    <property type="entry name" value="Rab-GAP-TBC_dom"/>
</dbReference>
<gene>
    <name evidence="3" type="primary">TPHA0P01240</name>
    <name evidence="3" type="ordered locus">TPHA_0P01240</name>
</gene>
<dbReference type="AlphaFoldDB" id="G8C2A4"/>
<dbReference type="GO" id="GO:0005096">
    <property type="term" value="F:GTPase activator activity"/>
    <property type="evidence" value="ECO:0007669"/>
    <property type="project" value="EnsemblFungi"/>
</dbReference>
<dbReference type="FunFam" id="1.10.472.80:FF:000057">
    <property type="entry name" value="GTPase-activating protein"/>
    <property type="match status" value="1"/>
</dbReference>
<feature type="domain" description="Rab-GAP TBC" evidence="2">
    <location>
        <begin position="288"/>
        <end position="512"/>
    </location>
</feature>
<dbReference type="OMA" id="YFARGQE"/>
<dbReference type="GO" id="GO:0000133">
    <property type="term" value="C:polarisome"/>
    <property type="evidence" value="ECO:0007669"/>
    <property type="project" value="EnsemblFungi"/>
</dbReference>
<dbReference type="GO" id="GO:0005770">
    <property type="term" value="C:late endosome"/>
    <property type="evidence" value="ECO:0007669"/>
    <property type="project" value="EnsemblFungi"/>
</dbReference>
<evidence type="ECO:0000313" key="3">
    <source>
        <dbReference type="EMBL" id="CCE66282.1"/>
    </source>
</evidence>
<feature type="region of interest" description="Disordered" evidence="1">
    <location>
        <begin position="24"/>
        <end position="48"/>
    </location>
</feature>
<dbReference type="GO" id="GO:0005829">
    <property type="term" value="C:cytosol"/>
    <property type="evidence" value="ECO:0007669"/>
    <property type="project" value="EnsemblFungi"/>
</dbReference>
<dbReference type="InterPro" id="IPR050302">
    <property type="entry name" value="Rab_GAP_TBC_domain"/>
</dbReference>
<proteinExistence type="predicted"/>
<dbReference type="SUPFAM" id="SSF47923">
    <property type="entry name" value="Ypt/Rab-GAP domain of gyp1p"/>
    <property type="match status" value="2"/>
</dbReference>
<feature type="compositionally biased region" description="Basic and acidic residues" evidence="1">
    <location>
        <begin position="116"/>
        <end position="144"/>
    </location>
</feature>
<sequence>MREGDMQGYVEPSAIRMKVSKSFDDDSSLSKNNSNVTSGDFDSGVGMNTRKNQVASQNITMNNPIYSMKAKFGIRSPSVPNFQDSLYSGNNNSTPILNNSRRFDPGINKNESNNMDTRKYWKENADVDSAKETPIDNNKTHDDPAMSVIDLYNDDDGYSRNNRSSMGHQLEDYHLESDDEEDEDSENNHESSEMLAAVSNAEFLPKSITLNRKELNTEHCDRYGFKKKNNYVSEETYNAWWEDYSGYCIRRKHKWLLLLQKSGLPVHNDIPVRFPPHSEKLKRYVRKGIPAEWRGNAWWYFARGQEKLNKNKDVYSNLLLKMGNLEDETQKGKIQDLDVIERDLNRTFPDNIHFQKEAFSTKEPVMIKSLRRVLVAFSLYNTKIGYCQSMNFLAGLLLLFMDEEKTFWMLVIITSRYLPGVHNVNLEGVNIDQGVLLLCIREYLPELWTEIESSYNGYTKNTPNNSANSKNLFLLKLPPITLCTASWFMSCFIGVLPIETTLRIWDCMFYEDSHFLFKASLAIFKICEPDLLKGKPSHRSFSQYSLTNTKQHRSNACQDDYDMQMFQVIQTFPKTIIDPNDIFEKVIFKRRLQLNRLDQNEIDKCRKYVAVQRQKHKNYDDIIGKLGNTSPFDEKSDEQNLHGGKFIDNSINILGKDLKMTSEMVNEALSSEVYDFKRGFSGVNWNNSIKERVKHMRKKK</sequence>
<dbReference type="GO" id="GO:0006887">
    <property type="term" value="P:exocytosis"/>
    <property type="evidence" value="ECO:0007669"/>
    <property type="project" value="EnsemblFungi"/>
</dbReference>
<name>G8C2A4_TETPH</name>
<feature type="region of interest" description="Disordered" evidence="1">
    <location>
        <begin position="90"/>
        <end position="165"/>
    </location>
</feature>
<dbReference type="GO" id="GO:0005935">
    <property type="term" value="C:cellular bud neck"/>
    <property type="evidence" value="ECO:0007669"/>
    <property type="project" value="EnsemblFungi"/>
</dbReference>
<dbReference type="GO" id="GO:0000329">
    <property type="term" value="C:fungal-type vacuole membrane"/>
    <property type="evidence" value="ECO:0007669"/>
    <property type="project" value="EnsemblFungi"/>
</dbReference>
<dbReference type="Proteomes" id="UP000005666">
    <property type="component" value="Chromosome 16"/>
</dbReference>
<protein>
    <recommendedName>
        <fullName evidence="2">Rab-GAP TBC domain-containing protein</fullName>
    </recommendedName>
</protein>
<feature type="compositionally biased region" description="Polar residues" evidence="1">
    <location>
        <begin position="90"/>
        <end position="100"/>
    </location>
</feature>
<dbReference type="Pfam" id="PF00566">
    <property type="entry name" value="RabGAP-TBC"/>
    <property type="match status" value="1"/>
</dbReference>
<dbReference type="PANTHER" id="PTHR47219">
    <property type="entry name" value="RAB GTPASE-ACTIVATING PROTEIN 1-LIKE"/>
    <property type="match status" value="1"/>
</dbReference>
<dbReference type="SMART" id="SM00164">
    <property type="entry name" value="TBC"/>
    <property type="match status" value="1"/>
</dbReference>
<dbReference type="STRING" id="1071381.G8C2A4"/>
<dbReference type="PROSITE" id="PS50086">
    <property type="entry name" value="TBC_RABGAP"/>
    <property type="match status" value="1"/>
</dbReference>